<accession>A0A0A1TUD2</accession>
<evidence type="ECO:0000313" key="3">
    <source>
        <dbReference type="EMBL" id="ELP83586.1"/>
    </source>
</evidence>
<keyword evidence="2" id="KW-0472">Membrane</keyword>
<keyword evidence="2" id="KW-0812">Transmembrane</keyword>
<reference evidence="3 4" key="1">
    <citation type="submission" date="2012-10" db="EMBL/GenBank/DDBJ databases">
        <authorList>
            <person name="Zafar N."/>
            <person name="Inman J."/>
            <person name="Hall N."/>
            <person name="Lorenzi H."/>
            <person name="Caler E."/>
        </authorList>
    </citation>
    <scope>NUCLEOTIDE SEQUENCE [LARGE SCALE GENOMIC DNA]</scope>
    <source>
        <strain evidence="3 4">IP1</strain>
    </source>
</reference>
<dbReference type="VEuPathDB" id="AmoebaDB:EIN_077610"/>
<evidence type="ECO:0000313" key="4">
    <source>
        <dbReference type="Proteomes" id="UP000014680"/>
    </source>
</evidence>
<feature type="compositionally biased region" description="Low complexity" evidence="1">
    <location>
        <begin position="1"/>
        <end position="17"/>
    </location>
</feature>
<keyword evidence="4" id="KW-1185">Reference proteome</keyword>
<keyword evidence="2" id="KW-1133">Transmembrane helix</keyword>
<dbReference type="GeneID" id="14882561"/>
<name>A0A0A1TUD2_ENTIV</name>
<feature type="transmembrane region" description="Helical" evidence="2">
    <location>
        <begin position="123"/>
        <end position="147"/>
    </location>
</feature>
<protein>
    <submittedName>
        <fullName evidence="3">Uncharacterized protein</fullName>
    </submittedName>
</protein>
<evidence type="ECO:0000256" key="2">
    <source>
        <dbReference type="SAM" id="Phobius"/>
    </source>
</evidence>
<dbReference type="Proteomes" id="UP000014680">
    <property type="component" value="Unassembled WGS sequence"/>
</dbReference>
<sequence length="157" mass="18083">MVDAYPNPNYVPPQNYEQPPPPMYQDQQNYQQQVPMYPQQPMQQMPMNPQYPTPIVDVNGENKTDEISSEVRDKEASLMNTTTIMMIVGMFVPLVMCIGCCMIKNPQTRPLIMRKTQMTVMSIMLGFVRGFFLVWVLIVVIVVSVNVTRDPFPETPY</sequence>
<organism evidence="3 4">
    <name type="scientific">Entamoeba invadens IP1</name>
    <dbReference type="NCBI Taxonomy" id="370355"/>
    <lineage>
        <taxon>Eukaryota</taxon>
        <taxon>Amoebozoa</taxon>
        <taxon>Evosea</taxon>
        <taxon>Archamoebae</taxon>
        <taxon>Mastigamoebida</taxon>
        <taxon>Entamoebidae</taxon>
        <taxon>Entamoeba</taxon>
    </lineage>
</organism>
<dbReference type="AlphaFoldDB" id="A0A0A1TUD2"/>
<dbReference type="EMBL" id="KB207261">
    <property type="protein sequence ID" value="ELP83586.1"/>
    <property type="molecule type" value="Genomic_DNA"/>
</dbReference>
<feature type="region of interest" description="Disordered" evidence="1">
    <location>
        <begin position="1"/>
        <end position="26"/>
    </location>
</feature>
<evidence type="ECO:0000256" key="1">
    <source>
        <dbReference type="SAM" id="MobiDB-lite"/>
    </source>
</evidence>
<dbReference type="KEGG" id="eiv:EIN_077610"/>
<dbReference type="RefSeq" id="XP_004182932.1">
    <property type="nucleotide sequence ID" value="XM_004182884.1"/>
</dbReference>
<gene>
    <name evidence="3" type="ORF">EIN_077610</name>
</gene>
<feature type="transmembrane region" description="Helical" evidence="2">
    <location>
        <begin position="84"/>
        <end position="103"/>
    </location>
</feature>
<proteinExistence type="predicted"/>